<dbReference type="PRINTS" id="PR00929">
    <property type="entry name" value="ATHOOK"/>
</dbReference>
<evidence type="ECO:0000256" key="7">
    <source>
        <dbReference type="SAM" id="MobiDB-lite"/>
    </source>
</evidence>
<dbReference type="InterPro" id="IPR008984">
    <property type="entry name" value="SMAD_FHA_dom_sf"/>
</dbReference>
<dbReference type="CDD" id="cd22673">
    <property type="entry name" value="FHA_Ki67"/>
    <property type="match status" value="1"/>
</dbReference>
<protein>
    <recommendedName>
        <fullName evidence="8">FHA domain-containing protein</fullName>
    </recommendedName>
</protein>
<feature type="compositionally biased region" description="Low complexity" evidence="7">
    <location>
        <begin position="1580"/>
        <end position="1639"/>
    </location>
</feature>
<feature type="compositionally biased region" description="Basic and acidic residues" evidence="7">
    <location>
        <begin position="1292"/>
        <end position="1303"/>
    </location>
</feature>
<feature type="region of interest" description="Disordered" evidence="7">
    <location>
        <begin position="1338"/>
        <end position="1451"/>
    </location>
</feature>
<dbReference type="EMBL" id="JANPWB010000010">
    <property type="protein sequence ID" value="KAJ1141284.1"/>
    <property type="molecule type" value="Genomic_DNA"/>
</dbReference>
<feature type="region of interest" description="Disordered" evidence="7">
    <location>
        <begin position="1474"/>
        <end position="1972"/>
    </location>
</feature>
<feature type="compositionally biased region" description="Polar residues" evidence="7">
    <location>
        <begin position="3213"/>
        <end position="3224"/>
    </location>
</feature>
<feature type="region of interest" description="Disordered" evidence="7">
    <location>
        <begin position="3553"/>
        <end position="3592"/>
    </location>
</feature>
<evidence type="ECO:0000256" key="4">
    <source>
        <dbReference type="ARBA" id="ARBA00022843"/>
    </source>
</evidence>
<keyword evidence="6" id="KW-0131">Cell cycle</keyword>
<feature type="region of interest" description="Disordered" evidence="7">
    <location>
        <begin position="427"/>
        <end position="454"/>
    </location>
</feature>
<dbReference type="GO" id="GO:0005634">
    <property type="term" value="C:nucleus"/>
    <property type="evidence" value="ECO:0007669"/>
    <property type="project" value="UniProtKB-SubCell"/>
</dbReference>
<feature type="region of interest" description="Disordered" evidence="7">
    <location>
        <begin position="2287"/>
        <end position="2307"/>
    </location>
</feature>
<feature type="compositionally biased region" description="Basic and acidic residues" evidence="7">
    <location>
        <begin position="3781"/>
        <end position="3796"/>
    </location>
</feature>
<feature type="compositionally biased region" description="Basic and acidic residues" evidence="7">
    <location>
        <begin position="467"/>
        <end position="483"/>
    </location>
</feature>
<feature type="compositionally biased region" description="Low complexity" evidence="7">
    <location>
        <begin position="1338"/>
        <end position="1349"/>
    </location>
</feature>
<dbReference type="Proteomes" id="UP001066276">
    <property type="component" value="Chromosome 6"/>
</dbReference>
<feature type="compositionally biased region" description="Polar residues" evidence="7">
    <location>
        <begin position="2156"/>
        <end position="2167"/>
    </location>
</feature>
<feature type="compositionally biased region" description="Polar residues" evidence="7">
    <location>
        <begin position="2177"/>
        <end position="2195"/>
    </location>
</feature>
<feature type="compositionally biased region" description="Low complexity" evidence="7">
    <location>
        <begin position="701"/>
        <end position="713"/>
    </location>
</feature>
<feature type="compositionally biased region" description="Polar residues" evidence="7">
    <location>
        <begin position="1060"/>
        <end position="1069"/>
    </location>
</feature>
<feature type="compositionally biased region" description="Basic residues" evidence="7">
    <location>
        <begin position="912"/>
        <end position="923"/>
    </location>
</feature>
<dbReference type="InterPro" id="IPR029334">
    <property type="entry name" value="PP1-bd"/>
</dbReference>
<feature type="region of interest" description="Disordered" evidence="7">
    <location>
        <begin position="768"/>
        <end position="1205"/>
    </location>
</feature>
<evidence type="ECO:0000256" key="3">
    <source>
        <dbReference type="ARBA" id="ARBA00022553"/>
    </source>
</evidence>
<feature type="compositionally biased region" description="Polar residues" evidence="7">
    <location>
        <begin position="3748"/>
        <end position="3757"/>
    </location>
</feature>
<gene>
    <name evidence="9" type="ORF">NDU88_007618</name>
</gene>
<feature type="compositionally biased region" description="Polar residues" evidence="7">
    <location>
        <begin position="1164"/>
        <end position="1176"/>
    </location>
</feature>
<dbReference type="Pfam" id="PF15276">
    <property type="entry name" value="PP1_bind"/>
    <property type="match status" value="1"/>
</dbReference>
<feature type="compositionally biased region" description="Polar residues" evidence="7">
    <location>
        <begin position="723"/>
        <end position="732"/>
    </location>
</feature>
<dbReference type="InterPro" id="IPR012568">
    <property type="entry name" value="KI67R"/>
</dbReference>
<feature type="compositionally biased region" description="Polar residues" evidence="7">
    <location>
        <begin position="1183"/>
        <end position="1192"/>
    </location>
</feature>
<keyword evidence="10" id="KW-1185">Reference proteome</keyword>
<feature type="region of interest" description="Disordered" evidence="7">
    <location>
        <begin position="2779"/>
        <end position="2853"/>
    </location>
</feature>
<comment type="caution">
    <text evidence="9">The sequence shown here is derived from an EMBL/GenBank/DDBJ whole genome shotgun (WGS) entry which is preliminary data.</text>
</comment>
<feature type="region of interest" description="Disordered" evidence="7">
    <location>
        <begin position="1987"/>
        <end position="2195"/>
    </location>
</feature>
<dbReference type="Pfam" id="PF00498">
    <property type="entry name" value="FHA"/>
    <property type="match status" value="1"/>
</dbReference>
<feature type="compositionally biased region" description="Low complexity" evidence="7">
    <location>
        <begin position="1741"/>
        <end position="1895"/>
    </location>
</feature>
<feature type="region of interest" description="Disordered" evidence="7">
    <location>
        <begin position="206"/>
        <end position="262"/>
    </location>
</feature>
<feature type="region of interest" description="Disordered" evidence="7">
    <location>
        <begin position="2685"/>
        <end position="2760"/>
    </location>
</feature>
<feature type="compositionally biased region" description="Low complexity" evidence="7">
    <location>
        <begin position="1486"/>
        <end position="1500"/>
    </location>
</feature>
<feature type="compositionally biased region" description="Basic residues" evidence="7">
    <location>
        <begin position="1019"/>
        <end position="1028"/>
    </location>
</feature>
<feature type="compositionally biased region" description="Polar residues" evidence="7">
    <location>
        <begin position="548"/>
        <end position="579"/>
    </location>
</feature>
<feature type="compositionally biased region" description="Polar residues" evidence="7">
    <location>
        <begin position="1528"/>
        <end position="1539"/>
    </location>
</feature>
<feature type="compositionally biased region" description="Low complexity" evidence="7">
    <location>
        <begin position="1092"/>
        <end position="1102"/>
    </location>
</feature>
<evidence type="ECO:0000259" key="8">
    <source>
        <dbReference type="PROSITE" id="PS50006"/>
    </source>
</evidence>
<feature type="compositionally biased region" description="Basic and acidic residues" evidence="7">
    <location>
        <begin position="432"/>
        <end position="442"/>
    </location>
</feature>
<feature type="compositionally biased region" description="Low complexity" evidence="7">
    <location>
        <begin position="3524"/>
        <end position="3541"/>
    </location>
</feature>
<feature type="compositionally biased region" description="Polar residues" evidence="7">
    <location>
        <begin position="3695"/>
        <end position="3711"/>
    </location>
</feature>
<feature type="region of interest" description="Disordered" evidence="7">
    <location>
        <begin position="1262"/>
        <end position="1325"/>
    </location>
</feature>
<feature type="compositionally biased region" description="Polar residues" evidence="7">
    <location>
        <begin position="1034"/>
        <end position="1050"/>
    </location>
</feature>
<sequence length="3803" mass="406754">MHRPVICSNGGWLEPSRTPGVLGPKNKEGGHLSRSGSALRVSVQGTVGGCISLLARRLARALSVQTVGSPVTKMPLYGKIVVIKRNGSDGTHFPLTASSCLFGRKTECDIRIQLPHVSKEHCKIEVNENKEAIVTNLSSVNPTQLNGVCIEQPVALIHGDILTVIDRSFRFEYPSQSTPKRKRNSTAINNELLQVAEIEPLRTRRQGAAVIPVSDDGAGSDRGAEENTESTDKISGGLSGKLHSSTVKTAHRRSKSFKEHDQSPFSELYEMLKHHIDIKPKQQDDEKGKDFEADDQRNVGSIIQEITGSHTPASSRRRSGRKSLTNFTESMKNVHTPLENVEESSFDFSSEVRVSARSPLRSGLSVSKYQYPGLDVTPKLGFKDDRGSGVSSPNAKILDFSETGQPKTNITRVSDCKVGSVGMLNYQNSTEETSRSSTREESNTVCSHPGKTIDEMQADRYEDFILEDHSSKENNGKPEEGSKRLSQRRSLSAQQVVLEIQDELYSDISGRSRSNHASLVVSESPEVLANAVMQRGRSGLHQTHKSATKTPLFSSHNTYPRESASLGQESEKGSLSTPDTVGEQKALTPKRGRPSRGETSKRISVSQSRRSYSFSTSPLILDTPSLSAEALQSSAVDKVLPERLSMGDSSHSGNVVDILQLSFETQESSDQEFASPKQRGRPSMKTPKSSSLSNRKAYPRSLSLGNELESSLGQTKEAKISGSKPTGRQSVNLDAKMLVTSEHKRHPRSASLSNTFENVFSQLRAEKSTDFEESPLKRGRFVEGQTPKYTSQSPMRTPRKSVEQKSVTLTPKGRPSITQTPKAGDHHAEQKSSSATRGRPRINSPKLTSISPPSSLSLQATPVHSPPQRGRPRKTLTPKSASLSPRRDSYHSDGAVETQNSVLPESQNSLVKRGRGRPSKGKTPRSISVSPQRASPRRVDASDNLVVFSKPDTGSESQRPLASRTLKSAPTAEPSTPALSSEQSFSPTRRSRTLTTESPQRLSTLRSSESGENVVSEKKRGRPSKGKTPKSVVSPYSNESADPTSRSASVSPREARSPIFVQSTAVDSSKTPEKSLRTQRDRKSTKQTNDASSSPRRLSSPRHNASLHSNSDGVDSVEVMTPSPRPRGRPRKAEAQESPNDKITPLVKQSTPVMTLDTKMNLLSEDQTPSAKSRSLSFDDSRNSYPKRSPSSVRKAENSLGQSPLVASSETVFSYGEKNVFSVTRKGRQSIAQSPKLISAALISSPLSVQLAPAYLTSAEQNMSSAARRGRQSMQKTPELSPLSLPLRISPRTHENPLTEGKRSSPKRSSPGRTPKSASLIFGSSNVNETTSLDLLETTSATKKSSSASRRSRSAVHEDGGFVTASVEDSSSAAKSKRLSPRRHSGSVNTSEVDVSKKSPKKRRSGELDPLPEPPLKRKRVSFGGHLSPELFDKRLPPNSPLRKGATPARLSLQFSNTPRAVIRKSFGIRHAVIQERSDKRSPNASPTKLSSSKKSPVKSPVKRSPSRKSLSTSPAERSPSKKMPVTSLASKSPSTETVITLPALKSPFRSTANLSPASFKSPRRTAATVSPNTILMKESSAATGSPATSPGPGRSSARGSPATSPAPGRASARGSPATSPAPRRASARGSPATSPAPGRASARGSPATSPAPGRASARGSPATSPAPGRASARGSPATSPAPGRASARGSPATSPAPGRASARGSPATSPAPGRASARGSPATSPAPGRASARGSPATSPAPGRASARGSPAASPAPGRASARGSPAASPAPGRASARGSPAASPAPGRASARGSPAASPAPGRASARGSPAASPAPGRASARGSPAASPAPGRASARGSPAASPAPGRASARGSPAASPAPGRASARGSPAASPAPGRASARGSPAASPAPGRESARGSHAASPAPGRASVRGSPATSPAFGRASARGSPATSPAPKRASVMGTPAVSPASGNAFARGSHMSSRGGSPANVRAEVDTVLLMSLASTPSIPSPAGRTPSKGASRSPAGRTPSKGASRSPAGRTPSKGASRSPAGRTPSKGASRSPAGRTPSKGASRSPAGRTPSKGASRSPAGRTPSKGASRSPAGRTPSKGASRSPAGRTPSKGASRSPAGRTPSKGGSRSPAGRTPSKGTPRSPAGRTPSKGGSRSPAGRTPSKGTLMSISPKTPYSRGRFSVSKITTPTALQEDTGTETNQKVIVVQKPENVWYQAAQESENKYPKSVERRKTPSRRKSRSEAVEAFRSRRKSGATEANLLVAKSWADIVKLGVARTQVKKVKRGVKVQVTKKKLTKSKTPARKVKGHVSTGHADSPATIVIGKAHSRTVPLAGQAPRVVKNYSLIQRMDANESFTGMTEMFTTPKGGHKASRSSTPAKAPAEELSVMLTPEESGEMIVSPLSSTPVTKKHRQYSQDAVSRLLRGNESQSSSENKLTRMSKGKSPKAVNLENVKETYKTPESARSRTSKVEVTESRLLNDSLGLRRIMKTPKEKAKSVLDSVALKRLLRTPRPKRQSVIHELAAAVTNTSDKSELNLVGIKRLMKTPKQKGQEVLDMAGVSRIMKTPKQKGKLVESRLGIRRLMRTPKEYSTHATKTPRQKVQPVEDMIGISRIMKTPKNKTQPVEDMIGIKRIMASPKQKSLPLENLRGISRLLRTPKERVVPSVRRNTQIKPMLSDVELNYSGIKEMFETPKENKMKPTKNLTGSSTVRASTDENDLPHPRSKMLSSTKKTEKEGKETLNAEDKDKTPGRLRRKLETSQTSKKSLPVEMEDVGTSLTEHKSVLLTHKIDSTPTRRGRLPRGSVEPISSIDKDSSTSKNEELAAELEKAFGKATTSVAGSLKKPAVKETAKAPLRSGRSRCKMDVPIVSELVKIITPSTLQQRQPAQNPKVKVMESLPTEKAPTLLEMPISLLNKVTKKAVLKRGTGRLRGALKGRSGQDTSHEVLHENVTAVDQVVADVAPTKTGRGKRVNNADVRNLPATPRVHGKKDEIPMEVKDSKRSTRGRNKALLVENKETIEMLPSTRRLRTQTASIGGLQTLEKPIPNNSEKQTNSLEKPSIPAKVKKSVKWHPLVTDVTPSNPESAKETQTELPNVVMVSAESPAVEAEETLIPAKKTRSRVASSNLPSSVKELVSEKRTRIGKSVLTEITTNASTKEVAVEVSGLINQRRGRKNKLETLHISVSDPAATKVLAGGSRTTEIQTENSSRTRTARGKQANKASPSRESTLSTVELFVEKDAAEKSKDLKMQKNVSTSPRGRRKNETRSTVSEFEKPAQEENVTADVPVESSNIENQNTEDKQAVGEKYQNRIRTARSRRTANEVSTEEKPDGVPNGIVVKDKVLVEEVSQSGIVNTRRGRSKLEHLSSSVRLHDSQSNSIGSGSYDVACVADVLVAEALTEETHAEKYSSKRKTARGKQPKPLIQMSPPKASVSSNIKATSLDTQYSAEKTSVKDEENAALGKPKGPEFMSTAATPRKGKNKTVAKQSTVNDSFTTRSKRNEANTVNVQIAESNTDAKSTKKRPTGRKQVTDNTSSQSLASSSANTSTLSDLESTFLLDKTSTANEKSSRQIGRGRTNQSNHISGDGEKLPQEKLINKKSLRRTETTTVVVSTRVSRRGQAGILPETDETPSEDQRRGVKRKLTGKEVATLLVSETEKQLESLPTKVLLRASRQSKALRTAVDVRESATKKDAAPEDPVKNMSETTIREQNVLSTKTVGKSKAKIVPGSPEVPSPANEIAKKRKPKVGKEPQPALTLTESNTSPKKPKMEVSDSTFLKARGLRREKRRLSNERKVTPDIEMKRTRARTRK</sequence>
<keyword evidence="5" id="KW-0539">Nucleus</keyword>
<feature type="compositionally biased region" description="Basic and acidic residues" evidence="7">
    <location>
        <begin position="2214"/>
        <end position="2226"/>
    </location>
</feature>
<keyword evidence="3" id="KW-0597">Phosphoprotein</keyword>
<feature type="compositionally biased region" description="Polar residues" evidence="7">
    <location>
        <begin position="3425"/>
        <end position="3443"/>
    </location>
</feature>
<feature type="compositionally biased region" description="Basic and acidic residues" evidence="7">
    <location>
        <begin position="1070"/>
        <end position="1084"/>
    </location>
</feature>
<feature type="compositionally biased region" description="Polar residues" evidence="7">
    <location>
        <begin position="897"/>
        <end position="910"/>
    </location>
</feature>
<reference evidence="9" key="1">
    <citation type="journal article" date="2022" name="bioRxiv">
        <title>Sequencing and chromosome-scale assembly of the giantPleurodeles waltlgenome.</title>
        <authorList>
            <person name="Brown T."/>
            <person name="Elewa A."/>
            <person name="Iarovenko S."/>
            <person name="Subramanian E."/>
            <person name="Araus A.J."/>
            <person name="Petzold A."/>
            <person name="Susuki M."/>
            <person name="Suzuki K.-i.T."/>
            <person name="Hayashi T."/>
            <person name="Toyoda A."/>
            <person name="Oliveira C."/>
            <person name="Osipova E."/>
            <person name="Leigh N.D."/>
            <person name="Simon A."/>
            <person name="Yun M.H."/>
        </authorList>
    </citation>
    <scope>NUCLEOTIDE SEQUENCE</scope>
    <source>
        <strain evidence="9">20211129_DDA</strain>
        <tissue evidence="9">Liver</tissue>
    </source>
</reference>
<keyword evidence="2" id="KW-1017">Isopeptide bond</keyword>
<feature type="region of interest" description="Disordered" evidence="7">
    <location>
        <begin position="3395"/>
        <end position="3541"/>
    </location>
</feature>
<feature type="region of interest" description="Disordered" evidence="7">
    <location>
        <begin position="3237"/>
        <end position="3275"/>
    </location>
</feature>
<dbReference type="InterPro" id="IPR017956">
    <property type="entry name" value="AT_hook_DNA-bd_motif"/>
</dbReference>
<feature type="region of interest" description="Disordered" evidence="7">
    <location>
        <begin position="3308"/>
        <end position="3328"/>
    </location>
</feature>
<feature type="region of interest" description="Disordered" evidence="7">
    <location>
        <begin position="2210"/>
        <end position="2245"/>
    </location>
</feature>
<feature type="compositionally biased region" description="Polar residues" evidence="7">
    <location>
        <begin position="2696"/>
        <end position="2706"/>
    </location>
</feature>
<dbReference type="GO" id="GO:0003677">
    <property type="term" value="F:DNA binding"/>
    <property type="evidence" value="ECO:0007669"/>
    <property type="project" value="InterPro"/>
</dbReference>
<feature type="compositionally biased region" description="Basic and acidic residues" evidence="7">
    <location>
        <begin position="3578"/>
        <end position="3589"/>
    </location>
</feature>
<dbReference type="PANTHER" id="PTHR21603">
    <property type="entry name" value="ANTIGEN KI-67-LIKE PROTEIN"/>
    <property type="match status" value="1"/>
</dbReference>
<keyword evidence="4" id="KW-0832">Ubl conjugation</keyword>
<dbReference type="SUPFAM" id="SSF49879">
    <property type="entry name" value="SMAD/FHA domain"/>
    <property type="match status" value="1"/>
</dbReference>
<feature type="region of interest" description="Disordered" evidence="7">
    <location>
        <begin position="2397"/>
        <end position="2442"/>
    </location>
</feature>
<feature type="region of interest" description="Disordered" evidence="7">
    <location>
        <begin position="467"/>
        <end position="490"/>
    </location>
</feature>
<feature type="region of interest" description="Disordered" evidence="7">
    <location>
        <begin position="666"/>
        <end position="733"/>
    </location>
</feature>
<evidence type="ECO:0000256" key="5">
    <source>
        <dbReference type="ARBA" id="ARBA00023242"/>
    </source>
</evidence>
<feature type="compositionally biased region" description="Polar residues" evidence="7">
    <location>
        <begin position="952"/>
        <end position="1013"/>
    </location>
</feature>
<accession>A0AAV7QLF7</accession>
<organism evidence="9 10">
    <name type="scientific">Pleurodeles waltl</name>
    <name type="common">Iberian ribbed newt</name>
    <dbReference type="NCBI Taxonomy" id="8319"/>
    <lineage>
        <taxon>Eukaryota</taxon>
        <taxon>Metazoa</taxon>
        <taxon>Chordata</taxon>
        <taxon>Craniata</taxon>
        <taxon>Vertebrata</taxon>
        <taxon>Euteleostomi</taxon>
        <taxon>Amphibia</taxon>
        <taxon>Batrachia</taxon>
        <taxon>Caudata</taxon>
        <taxon>Salamandroidea</taxon>
        <taxon>Salamandridae</taxon>
        <taxon>Pleurodelinae</taxon>
        <taxon>Pleurodeles</taxon>
    </lineage>
</organism>
<evidence type="ECO:0000313" key="9">
    <source>
        <dbReference type="EMBL" id="KAJ1141284.1"/>
    </source>
</evidence>
<dbReference type="PROSITE" id="PS50006">
    <property type="entry name" value="FHA_DOMAIN"/>
    <property type="match status" value="1"/>
</dbReference>
<feature type="region of interest" description="Disordered" evidence="7">
    <location>
        <begin position="3676"/>
        <end position="3803"/>
    </location>
</feature>
<evidence type="ECO:0000256" key="1">
    <source>
        <dbReference type="ARBA" id="ARBA00004123"/>
    </source>
</evidence>
<dbReference type="SMART" id="SM00240">
    <property type="entry name" value="FHA"/>
    <property type="match status" value="1"/>
</dbReference>
<feature type="compositionally biased region" description="Polar residues" evidence="7">
    <location>
        <begin position="3191"/>
        <end position="3204"/>
    </location>
</feature>
<feature type="compositionally biased region" description="Basic and acidic residues" evidence="7">
    <location>
        <begin position="3676"/>
        <end position="3692"/>
    </location>
</feature>
<evidence type="ECO:0000313" key="10">
    <source>
        <dbReference type="Proteomes" id="UP001066276"/>
    </source>
</evidence>
<evidence type="ECO:0000256" key="6">
    <source>
        <dbReference type="ARBA" id="ARBA00023306"/>
    </source>
</evidence>
<feature type="compositionally biased region" description="Polar residues" evidence="7">
    <location>
        <begin position="3496"/>
        <end position="3510"/>
    </location>
</feature>
<feature type="compositionally biased region" description="Low complexity" evidence="7">
    <location>
        <begin position="1278"/>
        <end position="1290"/>
    </location>
</feature>
<feature type="compositionally biased region" description="Basic and acidic residues" evidence="7">
    <location>
        <begin position="2725"/>
        <end position="2744"/>
    </location>
</feature>
<dbReference type="Gene3D" id="2.60.200.20">
    <property type="match status" value="1"/>
</dbReference>
<dbReference type="SMART" id="SM00384">
    <property type="entry name" value="AT_hook"/>
    <property type="match status" value="5"/>
</dbReference>
<feature type="compositionally biased region" description="Low complexity" evidence="7">
    <location>
        <begin position="844"/>
        <end position="858"/>
    </location>
</feature>
<feature type="domain" description="FHA" evidence="8">
    <location>
        <begin position="100"/>
        <end position="150"/>
    </location>
</feature>
<dbReference type="GO" id="GO:0051983">
    <property type="term" value="P:regulation of chromosome segregation"/>
    <property type="evidence" value="ECO:0007669"/>
    <property type="project" value="TreeGrafter"/>
</dbReference>
<feature type="compositionally biased region" description="Polar residues" evidence="7">
    <location>
        <begin position="1549"/>
        <end position="1559"/>
    </location>
</feature>
<feature type="region of interest" description="Disordered" evidence="7">
    <location>
        <begin position="536"/>
        <end position="609"/>
    </location>
</feature>
<feature type="compositionally biased region" description="Basic and acidic residues" evidence="7">
    <location>
        <begin position="2805"/>
        <end position="2825"/>
    </location>
</feature>
<feature type="compositionally biased region" description="Polar residues" evidence="7">
    <location>
        <begin position="3477"/>
        <end position="3489"/>
    </location>
</feature>
<evidence type="ECO:0000256" key="2">
    <source>
        <dbReference type="ARBA" id="ARBA00022499"/>
    </source>
</evidence>
<name>A0AAV7QLF7_PLEWA</name>
<dbReference type="PANTHER" id="PTHR21603:SF17">
    <property type="entry name" value="PROLIFERATION MARKER PROTEIN KI-67"/>
    <property type="match status" value="1"/>
</dbReference>
<dbReference type="GO" id="GO:0005694">
    <property type="term" value="C:chromosome"/>
    <property type="evidence" value="ECO:0007669"/>
    <property type="project" value="TreeGrafter"/>
</dbReference>
<feature type="compositionally biased region" description="Basic residues" evidence="7">
    <location>
        <begin position="3403"/>
        <end position="3412"/>
    </location>
</feature>
<feature type="compositionally biased region" description="Low complexity" evidence="7">
    <location>
        <begin position="1307"/>
        <end position="1317"/>
    </location>
</feature>
<comment type="subcellular location">
    <subcellularLocation>
        <location evidence="1">Nucleus</location>
    </subcellularLocation>
</comment>
<dbReference type="InterPro" id="IPR000253">
    <property type="entry name" value="FHA_dom"/>
</dbReference>
<proteinExistence type="predicted"/>
<feature type="region of interest" description="Disordered" evidence="7">
    <location>
        <begin position="3188"/>
        <end position="3224"/>
    </location>
</feature>
<dbReference type="SMART" id="SM01295">
    <property type="entry name" value="K167R"/>
    <property type="match status" value="1"/>
</dbReference>
<dbReference type="GO" id="GO:0007088">
    <property type="term" value="P:regulation of mitotic nuclear division"/>
    <property type="evidence" value="ECO:0007669"/>
    <property type="project" value="TreeGrafter"/>
</dbReference>
<feature type="compositionally biased region" description="Basic residues" evidence="7">
    <location>
        <begin position="2287"/>
        <end position="2301"/>
    </location>
</feature>
<feature type="compositionally biased region" description="Basic residues" evidence="7">
    <location>
        <begin position="1375"/>
        <end position="1385"/>
    </location>
</feature>